<keyword evidence="1" id="KW-0472">Membrane</keyword>
<evidence type="ECO:0000313" key="2">
    <source>
        <dbReference type="EMBL" id="OGF27913.1"/>
    </source>
</evidence>
<dbReference type="STRING" id="1797994.A2227_04855"/>
<dbReference type="AlphaFoldDB" id="A0A1F5SN91"/>
<keyword evidence="1" id="KW-1133">Transmembrane helix</keyword>
<dbReference type="GO" id="GO:0000155">
    <property type="term" value="F:phosphorelay sensor kinase activity"/>
    <property type="evidence" value="ECO:0007669"/>
    <property type="project" value="InterPro"/>
</dbReference>
<protein>
    <submittedName>
        <fullName evidence="2">Uncharacterized protein</fullName>
    </submittedName>
</protein>
<dbReference type="InterPro" id="IPR036097">
    <property type="entry name" value="HisK_dim/P_sf"/>
</dbReference>
<proteinExistence type="predicted"/>
<reference evidence="2 3" key="1">
    <citation type="journal article" date="2016" name="Nat. Commun.">
        <title>Thousands of microbial genomes shed light on interconnected biogeochemical processes in an aquifer system.</title>
        <authorList>
            <person name="Anantharaman K."/>
            <person name="Brown C.T."/>
            <person name="Hug L.A."/>
            <person name="Sharon I."/>
            <person name="Castelle C.J."/>
            <person name="Probst A.J."/>
            <person name="Thomas B.C."/>
            <person name="Singh A."/>
            <person name="Wilkins M.J."/>
            <person name="Karaoz U."/>
            <person name="Brodie E.L."/>
            <person name="Williams K.H."/>
            <person name="Hubbard S.S."/>
            <person name="Banfield J.F."/>
        </authorList>
    </citation>
    <scope>NUCLEOTIDE SEQUENCE [LARGE SCALE GENOMIC DNA]</scope>
</reference>
<feature type="transmembrane region" description="Helical" evidence="1">
    <location>
        <begin position="33"/>
        <end position="53"/>
    </location>
</feature>
<feature type="transmembrane region" description="Helical" evidence="1">
    <location>
        <begin position="7"/>
        <end position="27"/>
    </location>
</feature>
<keyword evidence="1" id="KW-0812">Transmembrane</keyword>
<dbReference type="Proteomes" id="UP000178367">
    <property type="component" value="Unassembled WGS sequence"/>
</dbReference>
<sequence length="130" mass="14951">MTERARTFLTILCVAAFLIIILITHLFDTGVFFSVIIAFLIIPFLYILIGKLLEKTKQTIKSQKLFVSNVQHELNGAMTYMRLNSEFALRNTDPNDQLGLSKTKSREMILALRTELEELKNMTNIIKISR</sequence>
<comment type="caution">
    <text evidence="2">The sequence shown here is derived from an EMBL/GenBank/DDBJ whole genome shotgun (WGS) entry which is preliminary data.</text>
</comment>
<evidence type="ECO:0000313" key="3">
    <source>
        <dbReference type="Proteomes" id="UP000178367"/>
    </source>
</evidence>
<organism evidence="2 3">
    <name type="scientific">Candidatus Falkowbacteria bacterium RIFOXYA2_FULL_47_19</name>
    <dbReference type="NCBI Taxonomy" id="1797994"/>
    <lineage>
        <taxon>Bacteria</taxon>
        <taxon>Candidatus Falkowiibacteriota</taxon>
    </lineage>
</organism>
<dbReference type="Gene3D" id="1.10.287.130">
    <property type="match status" value="1"/>
</dbReference>
<dbReference type="SUPFAM" id="SSF47384">
    <property type="entry name" value="Homodimeric domain of signal transducing histidine kinase"/>
    <property type="match status" value="1"/>
</dbReference>
<name>A0A1F5SN91_9BACT</name>
<gene>
    <name evidence="2" type="ORF">A2227_04855</name>
</gene>
<evidence type="ECO:0000256" key="1">
    <source>
        <dbReference type="SAM" id="Phobius"/>
    </source>
</evidence>
<accession>A0A1F5SN91</accession>
<dbReference type="EMBL" id="MFGB01000005">
    <property type="protein sequence ID" value="OGF27913.1"/>
    <property type="molecule type" value="Genomic_DNA"/>
</dbReference>